<gene>
    <name evidence="1" type="ORF">G4952_14835</name>
</gene>
<organism evidence="1 2">
    <name type="scientific">Blautia wexlerae</name>
    <dbReference type="NCBI Taxonomy" id="418240"/>
    <lineage>
        <taxon>Bacteria</taxon>
        <taxon>Bacillati</taxon>
        <taxon>Bacillota</taxon>
        <taxon>Clostridia</taxon>
        <taxon>Lachnospirales</taxon>
        <taxon>Lachnospiraceae</taxon>
        <taxon>Blautia</taxon>
    </lineage>
</organism>
<dbReference type="RefSeq" id="WP_173744278.1">
    <property type="nucleotide sequence ID" value="NZ_JAAIPF010000043.1"/>
</dbReference>
<protein>
    <submittedName>
        <fullName evidence="1">Uncharacterized protein</fullName>
    </submittedName>
</protein>
<sequence length="305" mass="37388">MYNNERVVIDTRKYDIDEILLRYKQGKIIFYEKKSATWKRRERVIQDVTEALLRGIPFPPVYASELQTGELLILDKSDKLRFLLEYLAYGDILKDKYVDYEKYLDRTIIYSTVMLYVIDYMNPRYRHMQVGKFVEEWTALQEQSVWNVLYRGDNINALEYIIRKVRHCRFTKLKFQYYLMHYLMVDFVVCDLLNEFEYERADKFQLLERTLTELEYKNNLDDLSDEFSEAYFEIHQNLFLKNKNTEEKMKYLCFVHIYEKFYKRPDIYGLFKLRDIQNRVENWDMSYKGIKDMVKFIKKGNGFYD</sequence>
<keyword evidence="2" id="KW-1185">Reference proteome</keyword>
<evidence type="ECO:0000313" key="2">
    <source>
        <dbReference type="Proteomes" id="UP000822152"/>
    </source>
</evidence>
<reference evidence="1 2" key="1">
    <citation type="journal article" date="2020" name="Cell Host Microbe">
        <title>Functional and Genomic Variation between Human-Derived Isolates of Lachnospiraceae Reveals Inter- and Intra-Species Diversity.</title>
        <authorList>
            <person name="Sorbara M.T."/>
            <person name="Littmann E.R."/>
            <person name="Fontana E."/>
            <person name="Moody T.U."/>
            <person name="Kohout C.E."/>
            <person name="Gjonbalaj M."/>
            <person name="Eaton V."/>
            <person name="Seok R."/>
            <person name="Leiner I.M."/>
            <person name="Pamer E.G."/>
        </authorList>
    </citation>
    <scope>NUCLEOTIDE SEQUENCE [LARGE SCALE GENOMIC DNA]</scope>
    <source>
        <strain evidence="1 2">MSK.20.11</strain>
    </source>
</reference>
<dbReference type="EMBL" id="JAAIPF010000043">
    <property type="protein sequence ID" value="NSF75041.1"/>
    <property type="molecule type" value="Genomic_DNA"/>
</dbReference>
<comment type="caution">
    <text evidence="1">The sequence shown here is derived from an EMBL/GenBank/DDBJ whole genome shotgun (WGS) entry which is preliminary data.</text>
</comment>
<proteinExistence type="predicted"/>
<evidence type="ECO:0000313" key="1">
    <source>
        <dbReference type="EMBL" id="NSF75041.1"/>
    </source>
</evidence>
<name>A0ABX2GTK2_9FIRM</name>
<accession>A0ABX2GTK2</accession>
<dbReference type="Proteomes" id="UP000822152">
    <property type="component" value="Unassembled WGS sequence"/>
</dbReference>